<keyword evidence="4" id="KW-1185">Reference proteome</keyword>
<dbReference type="RefSeq" id="WP_092981274.1">
    <property type="nucleotide sequence ID" value="NZ_FOYQ01000001.1"/>
</dbReference>
<dbReference type="Proteomes" id="UP000199534">
    <property type="component" value="Unassembled WGS sequence"/>
</dbReference>
<dbReference type="InterPro" id="IPR036680">
    <property type="entry name" value="SPOR-like_sf"/>
</dbReference>
<dbReference type="Pfam" id="PF18175">
    <property type="entry name" value="HU-CCDC81_bac_2"/>
    <property type="match status" value="1"/>
</dbReference>
<dbReference type="GO" id="GO:0042834">
    <property type="term" value="F:peptidoglycan binding"/>
    <property type="evidence" value="ECO:0007669"/>
    <property type="project" value="InterPro"/>
</dbReference>
<dbReference type="EMBL" id="FOYQ01000001">
    <property type="protein sequence ID" value="SFR36105.1"/>
    <property type="molecule type" value="Genomic_DNA"/>
</dbReference>
<feature type="domain" description="SPOR" evidence="2">
    <location>
        <begin position="243"/>
        <end position="320"/>
    </location>
</feature>
<organism evidence="3 4">
    <name type="scientific">Robiginitalea myxolifaciens</name>
    <dbReference type="NCBI Taxonomy" id="400055"/>
    <lineage>
        <taxon>Bacteria</taxon>
        <taxon>Pseudomonadati</taxon>
        <taxon>Bacteroidota</taxon>
        <taxon>Flavobacteriia</taxon>
        <taxon>Flavobacteriales</taxon>
        <taxon>Flavobacteriaceae</taxon>
        <taxon>Robiginitalea</taxon>
    </lineage>
</organism>
<name>A0A1I6G1P2_9FLAO</name>
<dbReference type="SUPFAM" id="SSF110997">
    <property type="entry name" value="Sporulation related repeat"/>
    <property type="match status" value="1"/>
</dbReference>
<dbReference type="Pfam" id="PF05036">
    <property type="entry name" value="SPOR"/>
    <property type="match status" value="1"/>
</dbReference>
<evidence type="ECO:0000259" key="2">
    <source>
        <dbReference type="PROSITE" id="PS51724"/>
    </source>
</evidence>
<protein>
    <submittedName>
        <fullName evidence="3">Sporulation related domain-containing protein</fullName>
    </submittedName>
</protein>
<dbReference type="InterPro" id="IPR041268">
    <property type="entry name" value="HU-CCDC81_bac_2"/>
</dbReference>
<dbReference type="InterPro" id="IPR040495">
    <property type="entry name" value="HU-CCDC81_bac_1"/>
</dbReference>
<dbReference type="OrthoDB" id="653949at2"/>
<dbReference type="Gene3D" id="3.30.70.1070">
    <property type="entry name" value="Sporulation related repeat"/>
    <property type="match status" value="1"/>
</dbReference>
<accession>A0A1I6G1P2</accession>
<dbReference type="STRING" id="400055.SAMN04490243_1091"/>
<sequence length="321" mass="36458">MNAAQHIEALLYRYQCVVVPSFGAFLTQIKPAFLQADSNTFFPPSKTVSFNSQLQTNDGLLVSHIAREEGKTYEEVLAELEQLASLWSRTLRREGTLRMFPLGIFRRNGEGKLLFEPEEKNNFLTASFGLSPVRANPVIREVLKEEVAEVEQRIPFTFTPERRKIVGLHPVFKYAAIALLALTAGVSAYTFNQDFKVNDAQVRAEAQKEVTRQIQEATFFSNNPLELPTLTLEVVQEEAPAPEIFEARHHIIAGAFRVRANAEKKIRQLKRRGFDARYIGENAYGLHQVAYGSYVEAEEALEKLKEIKQQVSQDAWLLSQR</sequence>
<gene>
    <name evidence="3" type="ORF">SAMN04490243_1091</name>
</gene>
<dbReference type="Pfam" id="PF18174">
    <property type="entry name" value="HU-CCDC81_bac_1"/>
    <property type="match status" value="1"/>
</dbReference>
<evidence type="ECO:0000313" key="3">
    <source>
        <dbReference type="EMBL" id="SFR36105.1"/>
    </source>
</evidence>
<proteinExistence type="predicted"/>
<dbReference type="AlphaFoldDB" id="A0A1I6G1P2"/>
<evidence type="ECO:0000313" key="4">
    <source>
        <dbReference type="Proteomes" id="UP000199534"/>
    </source>
</evidence>
<reference evidence="3 4" key="1">
    <citation type="submission" date="2016-10" db="EMBL/GenBank/DDBJ databases">
        <authorList>
            <person name="de Groot N.N."/>
        </authorList>
    </citation>
    <scope>NUCLEOTIDE SEQUENCE [LARGE SCALE GENOMIC DNA]</scope>
    <source>
        <strain evidence="3 4">DSM 21019</strain>
    </source>
</reference>
<keyword evidence="1" id="KW-0175">Coiled coil</keyword>
<feature type="coiled-coil region" evidence="1">
    <location>
        <begin position="252"/>
        <end position="314"/>
    </location>
</feature>
<dbReference type="PROSITE" id="PS51724">
    <property type="entry name" value="SPOR"/>
    <property type="match status" value="1"/>
</dbReference>
<evidence type="ECO:0000256" key="1">
    <source>
        <dbReference type="SAM" id="Coils"/>
    </source>
</evidence>
<dbReference type="InterPro" id="IPR007730">
    <property type="entry name" value="SPOR-like_dom"/>
</dbReference>